<dbReference type="InterPro" id="IPR025392">
    <property type="entry name" value="DUF4124"/>
</dbReference>
<dbReference type="Proteomes" id="UP000243207">
    <property type="component" value="Chromosome I"/>
</dbReference>
<accession>A0A1H1W4Z4</accession>
<feature type="chain" id="PRO_5009264038" description="DUF4124 domain-containing protein" evidence="2">
    <location>
        <begin position="20"/>
        <end position="143"/>
    </location>
</feature>
<evidence type="ECO:0000313" key="4">
    <source>
        <dbReference type="EMBL" id="SDS91576.1"/>
    </source>
</evidence>
<dbReference type="AlphaFoldDB" id="A0A1H1W4Z4"/>
<sequence>MYRLIIALTLTLSATHGIAETMYQWTDDKGGRQFGQHPPADRAYQRVDIRAAPSPGAQIRSAAQPVTEKSEPAPADENASKREQEAKRQDTCAKLRENLVTLSNNPRLSRKNEAGEVERIGEEERQTMIAEAKQNLATYCQND</sequence>
<name>A0A1H1W4Z4_9GAMM</name>
<organism evidence="4 5">
    <name type="scientific">Halopseudomonas xinjiangensis</name>
    <dbReference type="NCBI Taxonomy" id="487184"/>
    <lineage>
        <taxon>Bacteria</taxon>
        <taxon>Pseudomonadati</taxon>
        <taxon>Pseudomonadota</taxon>
        <taxon>Gammaproteobacteria</taxon>
        <taxon>Pseudomonadales</taxon>
        <taxon>Pseudomonadaceae</taxon>
        <taxon>Halopseudomonas</taxon>
    </lineage>
</organism>
<proteinExistence type="predicted"/>
<evidence type="ECO:0000259" key="3">
    <source>
        <dbReference type="Pfam" id="PF13511"/>
    </source>
</evidence>
<evidence type="ECO:0000313" key="5">
    <source>
        <dbReference type="Proteomes" id="UP000243207"/>
    </source>
</evidence>
<evidence type="ECO:0000256" key="1">
    <source>
        <dbReference type="SAM" id="MobiDB-lite"/>
    </source>
</evidence>
<dbReference type="STRING" id="487184.SAMN05216421_2472"/>
<protein>
    <recommendedName>
        <fullName evidence="3">DUF4124 domain-containing protein</fullName>
    </recommendedName>
</protein>
<feature type="signal peptide" evidence="2">
    <location>
        <begin position="1"/>
        <end position="19"/>
    </location>
</feature>
<feature type="compositionally biased region" description="Basic and acidic residues" evidence="1">
    <location>
        <begin position="78"/>
        <end position="90"/>
    </location>
</feature>
<feature type="region of interest" description="Disordered" evidence="1">
    <location>
        <begin position="103"/>
        <end position="122"/>
    </location>
</feature>
<keyword evidence="2" id="KW-0732">Signal</keyword>
<feature type="domain" description="DUF4124" evidence="3">
    <location>
        <begin position="10"/>
        <end position="58"/>
    </location>
</feature>
<reference evidence="5" key="1">
    <citation type="submission" date="2016-10" db="EMBL/GenBank/DDBJ databases">
        <authorList>
            <person name="Varghese N."/>
            <person name="Submissions S."/>
        </authorList>
    </citation>
    <scope>NUCLEOTIDE SEQUENCE [LARGE SCALE GENOMIC DNA]</scope>
    <source>
        <strain evidence="5">NRRL B-51270</strain>
    </source>
</reference>
<dbReference type="RefSeq" id="WP_093395164.1">
    <property type="nucleotide sequence ID" value="NZ_LT629736.1"/>
</dbReference>
<feature type="region of interest" description="Disordered" evidence="1">
    <location>
        <begin position="48"/>
        <end position="90"/>
    </location>
</feature>
<gene>
    <name evidence="4" type="ORF">SAMN05216421_2472</name>
</gene>
<feature type="compositionally biased region" description="Basic and acidic residues" evidence="1">
    <location>
        <begin position="110"/>
        <end position="122"/>
    </location>
</feature>
<dbReference type="OrthoDB" id="7068596at2"/>
<dbReference type="EMBL" id="LT629736">
    <property type="protein sequence ID" value="SDS91576.1"/>
    <property type="molecule type" value="Genomic_DNA"/>
</dbReference>
<keyword evidence="5" id="KW-1185">Reference proteome</keyword>
<dbReference type="Pfam" id="PF13511">
    <property type="entry name" value="DUF4124"/>
    <property type="match status" value="1"/>
</dbReference>
<evidence type="ECO:0000256" key="2">
    <source>
        <dbReference type="SAM" id="SignalP"/>
    </source>
</evidence>